<accession>A0A3B0FJG4</accession>
<evidence type="ECO:0000313" key="2">
    <source>
        <dbReference type="Proteomes" id="UP000273159"/>
    </source>
</evidence>
<name>A0A3B0FJG4_PSEPS</name>
<reference evidence="2" key="2">
    <citation type="submission" date="2018-10" db="EMBL/GenBank/DDBJ databases">
        <authorList>
            <person name="Wang Y."/>
            <person name="Wang J."/>
            <person name="Yang X."/>
            <person name="Wang Z."/>
            <person name="Huang Y."/>
        </authorList>
    </citation>
    <scope>NUCLEOTIDE SEQUENCE [LARGE SCALE GENOMIC DNA]</scope>
    <source>
        <strain evidence="2">J015</strain>
    </source>
</reference>
<comment type="caution">
    <text evidence="1">The sequence shown here is derived from an EMBL/GenBank/DDBJ whole genome shotgun (WGS) entry which is preliminary data.</text>
</comment>
<dbReference type="Gene3D" id="1.10.260.40">
    <property type="entry name" value="lambda repressor-like DNA-binding domains"/>
    <property type="match status" value="1"/>
</dbReference>
<dbReference type="RefSeq" id="WP_120693032.1">
    <property type="nucleotide sequence ID" value="NZ_RBNH01000015.1"/>
</dbReference>
<sequence length="150" mass="16858">MANGGRNVFLTQQQKKERLADRMGILVDIWEADNNTALTYPHVEEALSTHGIHLSRTRWSYLINGTGSLVTDQELLKGIAEYVFAVPASYLCDLSSETPPEVEARMEFLVQMRKLKVKNFAARNLGATSPEMLRTITRIIDASMNGEEED</sequence>
<protein>
    <submittedName>
        <fullName evidence="1">Uncharacterized protein</fullName>
    </submittedName>
</protein>
<evidence type="ECO:0000313" key="1">
    <source>
        <dbReference type="EMBL" id="RKO21812.1"/>
    </source>
</evidence>
<organism evidence="1 2">
    <name type="scientific">Pseudarthrobacter phenanthrenivorans</name>
    <name type="common">Arthrobacter phenanthrenivorans</name>
    <dbReference type="NCBI Taxonomy" id="361575"/>
    <lineage>
        <taxon>Bacteria</taxon>
        <taxon>Bacillati</taxon>
        <taxon>Actinomycetota</taxon>
        <taxon>Actinomycetes</taxon>
        <taxon>Micrococcales</taxon>
        <taxon>Micrococcaceae</taxon>
        <taxon>Pseudarthrobacter</taxon>
    </lineage>
</organism>
<proteinExistence type="predicted"/>
<dbReference type="AlphaFoldDB" id="A0A3B0FJG4"/>
<reference evidence="1 2" key="1">
    <citation type="submission" date="2018-10" db="EMBL/GenBank/DDBJ databases">
        <title>Genome-guide identification and characterization of bacteria that degrade polycyclic aromatic hydrocarbons and resist hexavalent chromium simultaneously.</title>
        <authorList>
            <person name="Feng H."/>
        </authorList>
    </citation>
    <scope>NUCLEOTIDE SEQUENCE [LARGE SCALE GENOMIC DNA]</scope>
    <source>
        <strain evidence="1 2">J015</strain>
    </source>
</reference>
<dbReference type="EMBL" id="RBNH01000015">
    <property type="protein sequence ID" value="RKO21812.1"/>
    <property type="molecule type" value="Genomic_DNA"/>
</dbReference>
<dbReference type="InterPro" id="IPR010982">
    <property type="entry name" value="Lambda_DNA-bd_dom_sf"/>
</dbReference>
<dbReference type="Proteomes" id="UP000273159">
    <property type="component" value="Unassembled WGS sequence"/>
</dbReference>
<dbReference type="GO" id="GO:0003677">
    <property type="term" value="F:DNA binding"/>
    <property type="evidence" value="ECO:0007669"/>
    <property type="project" value="InterPro"/>
</dbReference>
<gene>
    <name evidence="1" type="ORF">D7Z96_15215</name>
</gene>